<dbReference type="InterPro" id="IPR040690">
    <property type="entry name" value="FtsX_ECD"/>
</dbReference>
<feature type="domain" description="FtsX extracellular" evidence="15">
    <location>
        <begin position="56"/>
        <end position="164"/>
    </location>
</feature>
<feature type="transmembrane region" description="Helical" evidence="13">
    <location>
        <begin position="279"/>
        <end position="301"/>
    </location>
</feature>
<accession>A0A080N5W6</accession>
<organism evidence="16 17">
    <name type="scientific">Bifidobacterium bombi DSM 19703</name>
    <dbReference type="NCBI Taxonomy" id="1341695"/>
    <lineage>
        <taxon>Bacteria</taxon>
        <taxon>Bacillati</taxon>
        <taxon>Actinomycetota</taxon>
        <taxon>Actinomycetes</taxon>
        <taxon>Bifidobacteriales</taxon>
        <taxon>Bifidobacteriaceae</taxon>
        <taxon>Bifidobacterium</taxon>
    </lineage>
</organism>
<dbReference type="Pfam" id="PF02687">
    <property type="entry name" value="FtsX"/>
    <property type="match status" value="1"/>
</dbReference>
<feature type="transmembrane region" description="Helical" evidence="13">
    <location>
        <begin position="232"/>
        <end position="259"/>
    </location>
</feature>
<dbReference type="PIRSF" id="PIRSF003097">
    <property type="entry name" value="FtsX"/>
    <property type="match status" value="1"/>
</dbReference>
<evidence type="ECO:0000259" key="14">
    <source>
        <dbReference type="Pfam" id="PF02687"/>
    </source>
</evidence>
<dbReference type="RefSeq" id="WP_044086588.1">
    <property type="nucleotide sequence ID" value="NZ_ATLK01000001.1"/>
</dbReference>
<dbReference type="EMBL" id="ATLK01000001">
    <property type="protein sequence ID" value="KFF31069.1"/>
    <property type="molecule type" value="Genomic_DNA"/>
</dbReference>
<evidence type="ECO:0000256" key="2">
    <source>
        <dbReference type="ARBA" id="ARBA00004651"/>
    </source>
</evidence>
<keyword evidence="6 12" id="KW-1003">Cell membrane</keyword>
<dbReference type="OrthoDB" id="9812531at2"/>
<name>A0A080N5W6_9BIFI</name>
<keyword evidence="8 13" id="KW-0812">Transmembrane</keyword>
<evidence type="ECO:0000256" key="4">
    <source>
        <dbReference type="ARBA" id="ARBA00011160"/>
    </source>
</evidence>
<evidence type="ECO:0000256" key="13">
    <source>
        <dbReference type="SAM" id="Phobius"/>
    </source>
</evidence>
<evidence type="ECO:0000313" key="17">
    <source>
        <dbReference type="Proteomes" id="UP000028730"/>
    </source>
</evidence>
<dbReference type="InterPro" id="IPR047929">
    <property type="entry name" value="FtsX_actino"/>
</dbReference>
<comment type="similarity">
    <text evidence="3 12">Belongs to the ABC-4 integral membrane protein family. FtsX subfamily.</text>
</comment>
<dbReference type="NCBIfam" id="NF038346">
    <property type="entry name" value="FtsX_actino"/>
    <property type="match status" value="1"/>
</dbReference>
<dbReference type="InterPro" id="IPR003838">
    <property type="entry name" value="ABC3_permease_C"/>
</dbReference>
<comment type="subunit">
    <text evidence="4">Forms a membrane-associated complex with FtsE.</text>
</comment>
<comment type="caution">
    <text evidence="16">The sequence shown here is derived from an EMBL/GenBank/DDBJ whole genome shotgun (WGS) entry which is preliminary data.</text>
</comment>
<keyword evidence="11 12" id="KW-0131">Cell cycle</keyword>
<dbReference type="GO" id="GO:0005886">
    <property type="term" value="C:plasma membrane"/>
    <property type="evidence" value="ECO:0007669"/>
    <property type="project" value="UniProtKB-SubCell"/>
</dbReference>
<dbReference type="Pfam" id="PF18075">
    <property type="entry name" value="FtsX_ECD"/>
    <property type="match status" value="1"/>
</dbReference>
<dbReference type="eggNOG" id="COG2177">
    <property type="taxonomic scope" value="Bacteria"/>
</dbReference>
<protein>
    <recommendedName>
        <fullName evidence="5 12">Cell division protein FtsX</fullName>
    </recommendedName>
</protein>
<evidence type="ECO:0000259" key="15">
    <source>
        <dbReference type="Pfam" id="PF18075"/>
    </source>
</evidence>
<evidence type="ECO:0000256" key="8">
    <source>
        <dbReference type="ARBA" id="ARBA00022692"/>
    </source>
</evidence>
<evidence type="ECO:0000256" key="9">
    <source>
        <dbReference type="ARBA" id="ARBA00022989"/>
    </source>
</evidence>
<evidence type="ECO:0000256" key="7">
    <source>
        <dbReference type="ARBA" id="ARBA00022618"/>
    </source>
</evidence>
<sequence length="307" mass="34041">MRFRFILSETWTSLRQNVSMILSVLLVTFISFIFIGASVLMQAQVSKAKGDWYKEVEVVVWLCPDGTSQVANCSSGKAPTQAEIVQLEQNIHNDLSDVVAKITYTSREDFYKNTFLKQYPGGVYQGRTLTAADMQDSLRLKLKDPTKYQQVSETLTNKQGVEEVQDQRQIFDPVFNVLNKATIVTVVLAAVMIVVAVLLTGTTIRMSAASRKNETEIMRLVGASNWTIRLPFILEGVIASFLGSLLACGALSLIVKVFITDGLSNSVRWMPYIDQRSVWLTAPALILGAMLLSAISSAVALRRYLKA</sequence>
<gene>
    <name evidence="16" type="ORF">BBOMB_0400</name>
</gene>
<keyword evidence="17" id="KW-1185">Reference proteome</keyword>
<evidence type="ECO:0000256" key="3">
    <source>
        <dbReference type="ARBA" id="ARBA00007379"/>
    </source>
</evidence>
<evidence type="ECO:0000256" key="5">
    <source>
        <dbReference type="ARBA" id="ARBA00021907"/>
    </source>
</evidence>
<evidence type="ECO:0000256" key="10">
    <source>
        <dbReference type="ARBA" id="ARBA00023136"/>
    </source>
</evidence>
<reference evidence="16 17" key="1">
    <citation type="journal article" date="2014" name="Appl. Environ. Microbiol.">
        <title>Genomic encyclopedia of type strains of the genus Bifidobacterium.</title>
        <authorList>
            <person name="Milani C."/>
            <person name="Lugli G.A."/>
            <person name="Duranti S."/>
            <person name="Turroni F."/>
            <person name="Bottacini F."/>
            <person name="Mangifesta M."/>
            <person name="Sanchez B."/>
            <person name="Viappiani A."/>
            <person name="Mancabelli L."/>
            <person name="Taminiau B."/>
            <person name="Delcenserie V."/>
            <person name="Barrangou R."/>
            <person name="Margolles A."/>
            <person name="van Sinderen D."/>
            <person name="Ventura M."/>
        </authorList>
    </citation>
    <scope>NUCLEOTIDE SEQUENCE [LARGE SCALE GENOMIC DNA]</scope>
    <source>
        <strain evidence="16 17">DSM 19703</strain>
    </source>
</reference>
<evidence type="ECO:0000256" key="1">
    <source>
        <dbReference type="ARBA" id="ARBA00003552"/>
    </source>
</evidence>
<keyword evidence="10 12" id="KW-0472">Membrane</keyword>
<dbReference type="Proteomes" id="UP000028730">
    <property type="component" value="Unassembled WGS sequence"/>
</dbReference>
<feature type="transmembrane region" description="Helical" evidence="13">
    <location>
        <begin position="181"/>
        <end position="204"/>
    </location>
</feature>
<dbReference type="AlphaFoldDB" id="A0A080N5W6"/>
<keyword evidence="7 12" id="KW-0132">Cell division</keyword>
<dbReference type="GO" id="GO:0051301">
    <property type="term" value="P:cell division"/>
    <property type="evidence" value="ECO:0007669"/>
    <property type="project" value="UniProtKB-KW"/>
</dbReference>
<dbReference type="Gene3D" id="3.30.70.3040">
    <property type="match status" value="1"/>
</dbReference>
<evidence type="ECO:0000256" key="11">
    <source>
        <dbReference type="ARBA" id="ARBA00023306"/>
    </source>
</evidence>
<evidence type="ECO:0000256" key="6">
    <source>
        <dbReference type="ARBA" id="ARBA00022475"/>
    </source>
</evidence>
<comment type="function">
    <text evidence="1">Part of the ABC transporter FtsEX involved in cellular division.</text>
</comment>
<evidence type="ECO:0000313" key="16">
    <source>
        <dbReference type="EMBL" id="KFF31069.1"/>
    </source>
</evidence>
<feature type="transmembrane region" description="Helical" evidence="13">
    <location>
        <begin position="21"/>
        <end position="43"/>
    </location>
</feature>
<dbReference type="InterPro" id="IPR004513">
    <property type="entry name" value="FtsX"/>
</dbReference>
<comment type="subcellular location">
    <subcellularLocation>
        <location evidence="2">Cell membrane</location>
        <topology evidence="2">Multi-pass membrane protein</topology>
    </subcellularLocation>
</comment>
<dbReference type="PANTHER" id="PTHR47755">
    <property type="entry name" value="CELL DIVISION PROTEIN FTSX"/>
    <property type="match status" value="1"/>
</dbReference>
<proteinExistence type="inferred from homology"/>
<dbReference type="STRING" id="1341695.BBOMB_0400"/>
<evidence type="ECO:0000256" key="12">
    <source>
        <dbReference type="PIRNR" id="PIRNR003097"/>
    </source>
</evidence>
<dbReference type="PANTHER" id="PTHR47755:SF1">
    <property type="entry name" value="CELL DIVISION PROTEIN FTSX"/>
    <property type="match status" value="1"/>
</dbReference>
<feature type="domain" description="ABC3 transporter permease C-terminal" evidence="14">
    <location>
        <begin position="187"/>
        <end position="306"/>
    </location>
</feature>
<keyword evidence="9 13" id="KW-1133">Transmembrane helix</keyword>